<reference evidence="2 3" key="1">
    <citation type="journal article" date="2005" name="Science">
        <title>Genome of the host-cell transforming parasite Theileria annulata compared with T. parva.</title>
        <authorList>
            <person name="Pain A."/>
            <person name="Renauld H."/>
            <person name="Berriman M."/>
            <person name="Murphy L."/>
            <person name="Yeats C.A."/>
            <person name="Weir W."/>
            <person name="Kerhornou A."/>
            <person name="Aslett M."/>
            <person name="Bishop R."/>
            <person name="Bouchier C."/>
            <person name="Cochet M."/>
            <person name="Coulson R.M.R."/>
            <person name="Cronin A."/>
            <person name="de Villiers E.P."/>
            <person name="Fraser A."/>
            <person name="Fosker N."/>
            <person name="Gardner M."/>
            <person name="Goble A."/>
            <person name="Griffiths-Jones S."/>
            <person name="Harris D.E."/>
            <person name="Katzer F."/>
            <person name="Larke N."/>
            <person name="Lord A."/>
            <person name="Maser P."/>
            <person name="McKellar S."/>
            <person name="Mooney P."/>
            <person name="Morton F."/>
            <person name="Nene V."/>
            <person name="O'Neil S."/>
            <person name="Price C."/>
            <person name="Quail M.A."/>
            <person name="Rabbinowitsch E."/>
            <person name="Rawlings N.D."/>
            <person name="Rutter S."/>
            <person name="Saunders D."/>
            <person name="Seeger K."/>
            <person name="Shah T."/>
            <person name="Squares R."/>
            <person name="Squares S."/>
            <person name="Tivey A."/>
            <person name="Walker A.R."/>
            <person name="Woodward J."/>
            <person name="Dobbelaere D.A.E."/>
            <person name="Langsley G."/>
            <person name="Rajandream M.A."/>
            <person name="McKeever D."/>
            <person name="Shiels B."/>
            <person name="Tait A."/>
            <person name="Barrell B.G."/>
            <person name="Hall N."/>
        </authorList>
    </citation>
    <scope>NUCLEOTIDE SEQUENCE [LARGE SCALE GENOMIC DNA]</scope>
    <source>
        <strain evidence="3">Ankara</strain>
    </source>
</reference>
<protein>
    <submittedName>
        <fullName evidence="2">Uncharacterized protein</fullName>
    </submittedName>
</protein>
<name>Q4UIQ9_THEAN</name>
<evidence type="ECO:0000313" key="3">
    <source>
        <dbReference type="Proteomes" id="UP000001950"/>
    </source>
</evidence>
<dbReference type="OrthoDB" id="360724at2759"/>
<dbReference type="VEuPathDB" id="PiroplasmaDB:TA16140"/>
<sequence length="675" mass="78952">MNEPSEVLNSIKESYFTEKINERTKRHLDHSYSGDSIFSFVTPLFNPPVSEKFVQKESKRHKKVNFKNSNLALDLEYVTKVCNDTKFFIKPTEDGLHYVNESLMLFESFLHSLPNFSFKDSTKEDAESYFDALFESLLSCIEKEKYEVEIKEEPADDFSSLEIKNINKPEFSNEDDHQLMKQLLISLLLAYNWSLHLYNLTNIAFKISKSDLSDCANESILKTALGIKESNRNYIFYKNVSQQLWYLLKSKEENVNSFISEFTQKIAFINNIVDIEMAYEPNMWNKLKSEIPDSEKKTPFPSRNHHEENLNIIRNEMGRRINNQTKCEYLRRELDDVTSQMLNLESKNEEVLTKLDSLRKQLEELMGSFTTEIDNTKAGDSKKLPAPMSTLYTHLNNFSQSNPLRDISFKVLKEENGFQMSLSAPRDVLFPSLEATKFSFPLVYQFEVKGKEIKVTQVNSPKLISSKTAMDLAMNKFMGIEQQGDFDFGLKRYQDQLPKDFQENMETLYKLAQEFVWNLYILESYKTNNKSILSKILPEELQNRKIHSKYTYKEKNIWNVSNEAASAVVQVESNGNFKFKFSEFKKKGKIEVTESSKLMEHLKEKHVVKIENFGDLSKPIMDYFNKGYNLNHLSVLFESYLVSTIKNNKYRYYSTFCLPRNTWNTYIIPLILVLP</sequence>
<evidence type="ECO:0000313" key="2">
    <source>
        <dbReference type="EMBL" id="CAI73030.1"/>
    </source>
</evidence>
<keyword evidence="3" id="KW-1185">Reference proteome</keyword>
<proteinExistence type="predicted"/>
<dbReference type="InParanoid" id="Q4UIQ9"/>
<dbReference type="GeneID" id="3864138"/>
<dbReference type="KEGG" id="tan:TA16140"/>
<gene>
    <name evidence="2" type="ORF">TA16140</name>
</gene>
<evidence type="ECO:0000256" key="1">
    <source>
        <dbReference type="SAM" id="Coils"/>
    </source>
</evidence>
<dbReference type="RefSeq" id="XP_953708.1">
    <property type="nucleotide sequence ID" value="XM_948615.1"/>
</dbReference>
<dbReference type="AlphaFoldDB" id="Q4UIQ9"/>
<dbReference type="Proteomes" id="UP000001950">
    <property type="component" value="Chromosome 1"/>
</dbReference>
<keyword evidence="1" id="KW-0175">Coiled coil</keyword>
<organism evidence="2 3">
    <name type="scientific">Theileria annulata</name>
    <dbReference type="NCBI Taxonomy" id="5874"/>
    <lineage>
        <taxon>Eukaryota</taxon>
        <taxon>Sar</taxon>
        <taxon>Alveolata</taxon>
        <taxon>Apicomplexa</taxon>
        <taxon>Aconoidasida</taxon>
        <taxon>Piroplasmida</taxon>
        <taxon>Theileriidae</taxon>
        <taxon>Theileria</taxon>
    </lineage>
</organism>
<dbReference type="EMBL" id="CR940347">
    <property type="protein sequence ID" value="CAI73030.1"/>
    <property type="molecule type" value="Genomic_DNA"/>
</dbReference>
<accession>Q4UIQ9</accession>
<dbReference type="eggNOG" id="ENOG502QX9I">
    <property type="taxonomic scope" value="Eukaryota"/>
</dbReference>
<feature type="coiled-coil region" evidence="1">
    <location>
        <begin position="327"/>
        <end position="368"/>
    </location>
</feature>
<dbReference type="OMA" id="EFVWNLY"/>